<dbReference type="InterPro" id="IPR036390">
    <property type="entry name" value="WH_DNA-bd_sf"/>
</dbReference>
<feature type="domain" description="HTH gntR-type" evidence="4">
    <location>
        <begin position="5"/>
        <end position="72"/>
    </location>
</feature>
<name>X1Q685_9ZZZZ</name>
<sequence length="220" mass="25365">MLIHRNVSTDVLAILKGKIIRRELKPGERIYVNKLIDEFKISQTPIREALYKLEGMGLVEIKSKMGVYVTQLSKQDIVEILDIRIALESLAVDKVPIIGSDLIQKLKKNLQEFEETIRSQNFVLNNEVDEKFHQLTVGASHNRKLAKIYGDLHSHMGIERLFYEDEDEALKELGITLNEHTDIVEAFSKKDKEKIKRKIRDHLENVKRRILLGINSRGGV</sequence>
<dbReference type="GO" id="GO:0003677">
    <property type="term" value="F:DNA binding"/>
    <property type="evidence" value="ECO:0007669"/>
    <property type="project" value="UniProtKB-KW"/>
</dbReference>
<dbReference type="SMART" id="SM00895">
    <property type="entry name" value="FCD"/>
    <property type="match status" value="1"/>
</dbReference>
<evidence type="ECO:0000313" key="5">
    <source>
        <dbReference type="EMBL" id="GAI46570.1"/>
    </source>
</evidence>
<dbReference type="PANTHER" id="PTHR43537">
    <property type="entry name" value="TRANSCRIPTIONAL REGULATOR, GNTR FAMILY"/>
    <property type="match status" value="1"/>
</dbReference>
<evidence type="ECO:0000259" key="4">
    <source>
        <dbReference type="PROSITE" id="PS50949"/>
    </source>
</evidence>
<dbReference type="SUPFAM" id="SSF46785">
    <property type="entry name" value="Winged helix' DNA-binding domain"/>
    <property type="match status" value="1"/>
</dbReference>
<keyword evidence="3" id="KW-0804">Transcription</keyword>
<dbReference type="GO" id="GO:0003700">
    <property type="term" value="F:DNA-binding transcription factor activity"/>
    <property type="evidence" value="ECO:0007669"/>
    <property type="project" value="InterPro"/>
</dbReference>
<dbReference type="Pfam" id="PF00392">
    <property type="entry name" value="GntR"/>
    <property type="match status" value="1"/>
</dbReference>
<dbReference type="InterPro" id="IPR036388">
    <property type="entry name" value="WH-like_DNA-bd_sf"/>
</dbReference>
<evidence type="ECO:0000256" key="2">
    <source>
        <dbReference type="ARBA" id="ARBA00023125"/>
    </source>
</evidence>
<organism evidence="5">
    <name type="scientific">marine sediment metagenome</name>
    <dbReference type="NCBI Taxonomy" id="412755"/>
    <lineage>
        <taxon>unclassified sequences</taxon>
        <taxon>metagenomes</taxon>
        <taxon>ecological metagenomes</taxon>
    </lineage>
</organism>
<dbReference type="Gene3D" id="1.10.10.10">
    <property type="entry name" value="Winged helix-like DNA-binding domain superfamily/Winged helix DNA-binding domain"/>
    <property type="match status" value="1"/>
</dbReference>
<dbReference type="PANTHER" id="PTHR43537:SF24">
    <property type="entry name" value="GLUCONATE OPERON TRANSCRIPTIONAL REPRESSOR"/>
    <property type="match status" value="1"/>
</dbReference>
<keyword evidence="1" id="KW-0805">Transcription regulation</keyword>
<dbReference type="Gene3D" id="1.20.120.530">
    <property type="entry name" value="GntR ligand-binding domain-like"/>
    <property type="match status" value="1"/>
</dbReference>
<accession>X1Q685</accession>
<reference evidence="5" key="1">
    <citation type="journal article" date="2014" name="Front. Microbiol.">
        <title>High frequency of phylogenetically diverse reductive dehalogenase-homologous genes in deep subseafloor sedimentary metagenomes.</title>
        <authorList>
            <person name="Kawai M."/>
            <person name="Futagami T."/>
            <person name="Toyoda A."/>
            <person name="Takaki Y."/>
            <person name="Nishi S."/>
            <person name="Hori S."/>
            <person name="Arai W."/>
            <person name="Tsubouchi T."/>
            <person name="Morono Y."/>
            <person name="Uchiyama I."/>
            <person name="Ito T."/>
            <person name="Fujiyama A."/>
            <person name="Inagaki F."/>
            <person name="Takami H."/>
        </authorList>
    </citation>
    <scope>NUCLEOTIDE SEQUENCE</scope>
    <source>
        <strain evidence="5">Expedition CK06-06</strain>
    </source>
</reference>
<evidence type="ECO:0000256" key="1">
    <source>
        <dbReference type="ARBA" id="ARBA00023015"/>
    </source>
</evidence>
<dbReference type="PROSITE" id="PS50949">
    <property type="entry name" value="HTH_GNTR"/>
    <property type="match status" value="1"/>
</dbReference>
<protein>
    <recommendedName>
        <fullName evidence="4">HTH gntR-type domain-containing protein</fullName>
    </recommendedName>
</protein>
<dbReference type="EMBL" id="BARV01024529">
    <property type="protein sequence ID" value="GAI46570.1"/>
    <property type="molecule type" value="Genomic_DNA"/>
</dbReference>
<evidence type="ECO:0000256" key="3">
    <source>
        <dbReference type="ARBA" id="ARBA00023163"/>
    </source>
</evidence>
<dbReference type="SMART" id="SM00345">
    <property type="entry name" value="HTH_GNTR"/>
    <property type="match status" value="1"/>
</dbReference>
<dbReference type="InterPro" id="IPR011711">
    <property type="entry name" value="GntR_C"/>
</dbReference>
<proteinExistence type="predicted"/>
<dbReference type="InterPro" id="IPR000524">
    <property type="entry name" value="Tscrpt_reg_HTH_GntR"/>
</dbReference>
<comment type="caution">
    <text evidence="5">The sequence shown here is derived from an EMBL/GenBank/DDBJ whole genome shotgun (WGS) entry which is preliminary data.</text>
</comment>
<dbReference type="AlphaFoldDB" id="X1Q685"/>
<gene>
    <name evidence="5" type="ORF">S06H3_40023</name>
</gene>
<keyword evidence="2" id="KW-0238">DNA-binding</keyword>
<dbReference type="Pfam" id="PF07729">
    <property type="entry name" value="FCD"/>
    <property type="match status" value="1"/>
</dbReference>
<dbReference type="InterPro" id="IPR008920">
    <property type="entry name" value="TF_FadR/GntR_C"/>
</dbReference>
<dbReference type="SUPFAM" id="SSF48008">
    <property type="entry name" value="GntR ligand-binding domain-like"/>
    <property type="match status" value="1"/>
</dbReference>